<proteinExistence type="predicted"/>
<reference evidence="4" key="1">
    <citation type="journal article" date="2012" name="Science">
        <title>The Paleozoic origin of enzymatic lignin decomposition reconstructed from 31 fungal genomes.</title>
        <authorList>
            <person name="Floudas D."/>
            <person name="Binder M."/>
            <person name="Riley R."/>
            <person name="Barry K."/>
            <person name="Blanchette R.A."/>
            <person name="Henrissat B."/>
            <person name="Martinez A.T."/>
            <person name="Otillar R."/>
            <person name="Spatafora J.W."/>
            <person name="Yadav J.S."/>
            <person name="Aerts A."/>
            <person name="Benoit I."/>
            <person name="Boyd A."/>
            <person name="Carlson A."/>
            <person name="Copeland A."/>
            <person name="Coutinho P.M."/>
            <person name="de Vries R.P."/>
            <person name="Ferreira P."/>
            <person name="Findley K."/>
            <person name="Foster B."/>
            <person name="Gaskell J."/>
            <person name="Glotzer D."/>
            <person name="Gorecki P."/>
            <person name="Heitman J."/>
            <person name="Hesse C."/>
            <person name="Hori C."/>
            <person name="Igarashi K."/>
            <person name="Jurgens J.A."/>
            <person name="Kallen N."/>
            <person name="Kersten P."/>
            <person name="Kohler A."/>
            <person name="Kuees U."/>
            <person name="Kumar T.K.A."/>
            <person name="Kuo A."/>
            <person name="LaButti K."/>
            <person name="Larrondo L.F."/>
            <person name="Lindquist E."/>
            <person name="Ling A."/>
            <person name="Lombard V."/>
            <person name="Lucas S."/>
            <person name="Lundell T."/>
            <person name="Martin R."/>
            <person name="McLaughlin D.J."/>
            <person name="Morgenstern I."/>
            <person name="Morin E."/>
            <person name="Murat C."/>
            <person name="Nagy L.G."/>
            <person name="Nolan M."/>
            <person name="Ohm R.A."/>
            <person name="Patyshakuliyeva A."/>
            <person name="Rokas A."/>
            <person name="Ruiz-Duenas F.J."/>
            <person name="Sabat G."/>
            <person name="Salamov A."/>
            <person name="Samejima M."/>
            <person name="Schmutz J."/>
            <person name="Slot J.C."/>
            <person name="St John F."/>
            <person name="Stenlid J."/>
            <person name="Sun H."/>
            <person name="Sun S."/>
            <person name="Syed K."/>
            <person name="Tsang A."/>
            <person name="Wiebenga A."/>
            <person name="Young D."/>
            <person name="Pisabarro A."/>
            <person name="Eastwood D.C."/>
            <person name="Martin F."/>
            <person name="Cullen D."/>
            <person name="Grigoriev I.V."/>
            <person name="Hibbett D.S."/>
        </authorList>
    </citation>
    <scope>NUCLEOTIDE SEQUENCE [LARGE SCALE GENOMIC DNA]</scope>
    <source>
        <strain evidence="4">RWD-64-598 SS2</strain>
    </source>
</reference>
<keyword evidence="2" id="KW-1133">Transmembrane helix</keyword>
<dbReference type="Proteomes" id="UP000053558">
    <property type="component" value="Unassembled WGS sequence"/>
</dbReference>
<feature type="compositionally biased region" description="Basic and acidic residues" evidence="1">
    <location>
        <begin position="158"/>
        <end position="180"/>
    </location>
</feature>
<gene>
    <name evidence="3" type="ORF">CONPUDRAFT_167523</name>
</gene>
<name>A0A5M3MH22_CONPW</name>
<evidence type="ECO:0000256" key="2">
    <source>
        <dbReference type="SAM" id="Phobius"/>
    </source>
</evidence>
<dbReference type="AlphaFoldDB" id="A0A5M3MH22"/>
<accession>A0A5M3MH22</accession>
<evidence type="ECO:0000256" key="1">
    <source>
        <dbReference type="SAM" id="MobiDB-lite"/>
    </source>
</evidence>
<feature type="transmembrane region" description="Helical" evidence="2">
    <location>
        <begin position="29"/>
        <end position="50"/>
    </location>
</feature>
<dbReference type="GeneID" id="19205790"/>
<keyword evidence="4" id="KW-1185">Reference proteome</keyword>
<keyword evidence="2" id="KW-0812">Transmembrane</keyword>
<feature type="compositionally biased region" description="Polar residues" evidence="1">
    <location>
        <begin position="1"/>
        <end position="12"/>
    </location>
</feature>
<dbReference type="EMBL" id="JH711582">
    <property type="protein sequence ID" value="EIW78529.1"/>
    <property type="molecule type" value="Genomic_DNA"/>
</dbReference>
<dbReference type="RefSeq" id="XP_007771547.1">
    <property type="nucleotide sequence ID" value="XM_007773357.1"/>
</dbReference>
<feature type="region of interest" description="Disordered" evidence="1">
    <location>
        <begin position="133"/>
        <end position="198"/>
    </location>
</feature>
<protein>
    <submittedName>
        <fullName evidence="3">Uncharacterized protein</fullName>
    </submittedName>
</protein>
<evidence type="ECO:0000313" key="4">
    <source>
        <dbReference type="Proteomes" id="UP000053558"/>
    </source>
</evidence>
<dbReference type="KEGG" id="cput:CONPUDRAFT_167523"/>
<feature type="region of interest" description="Disordered" evidence="1">
    <location>
        <begin position="1"/>
        <end position="27"/>
    </location>
</feature>
<comment type="caution">
    <text evidence="3">The sequence shown here is derived from an EMBL/GenBank/DDBJ whole genome shotgun (WGS) entry which is preliminary data.</text>
</comment>
<organism evidence="3 4">
    <name type="scientific">Coniophora puteana (strain RWD-64-598)</name>
    <name type="common">Brown rot fungus</name>
    <dbReference type="NCBI Taxonomy" id="741705"/>
    <lineage>
        <taxon>Eukaryota</taxon>
        <taxon>Fungi</taxon>
        <taxon>Dikarya</taxon>
        <taxon>Basidiomycota</taxon>
        <taxon>Agaricomycotina</taxon>
        <taxon>Agaricomycetes</taxon>
        <taxon>Agaricomycetidae</taxon>
        <taxon>Boletales</taxon>
        <taxon>Coniophorineae</taxon>
        <taxon>Coniophoraceae</taxon>
        <taxon>Coniophora</taxon>
    </lineage>
</organism>
<evidence type="ECO:0000313" key="3">
    <source>
        <dbReference type="EMBL" id="EIW78529.1"/>
    </source>
</evidence>
<sequence length="198" mass="22103">MSTAHANPTTHRPPQIRTRPPELPVPPGVGRTIAVGVGVVVAIIGGSVVWQNQRQKRKETEDARHLGGGIPTWQYRIFQVNNPDLVSHLPKTTKAGVEQGIRGEQVHRPITHEHNSNHMNVQRFEEKYGPNHERKYTQPTAQRSHTYDDNLVYTKKSSSRDASEPVGEDMAKHGERKPKDQPNPTSLKNPDLPSGSES</sequence>
<keyword evidence="2" id="KW-0472">Membrane</keyword>